<protein>
    <submittedName>
        <fullName evidence="5">Cystatin-like protein</fullName>
    </submittedName>
</protein>
<proteinExistence type="inferred from homology"/>
<sequence length="123" mass="13396">MFDSKIFYLTVFALVCSTLARSHLLGAPAELSGDELDKAVENLHATLAKLATGDGPSYTATKVLKASRQVVSGILEKFTVELSNETGTKQCDVQIWTQAWLQENGTNVKIQCEGDDTNVDSTW</sequence>
<dbReference type="InterPro" id="IPR053128">
    <property type="entry name" value="Cystatin-like"/>
</dbReference>
<reference evidence="5" key="1">
    <citation type="submission" date="2025-08" db="UniProtKB">
        <authorList>
            <consortium name="RefSeq"/>
        </authorList>
    </citation>
    <scope>IDENTIFICATION</scope>
    <source>
        <strain evidence="5">15085-1641.00</strain>
        <tissue evidence="5">Whole body</tissue>
    </source>
</reference>
<dbReference type="Pfam" id="PF00031">
    <property type="entry name" value="Cystatin"/>
    <property type="match status" value="1"/>
</dbReference>
<dbReference type="Gene3D" id="3.10.450.10">
    <property type="match status" value="1"/>
</dbReference>
<evidence type="ECO:0000313" key="5">
    <source>
        <dbReference type="RefSeq" id="XP_030080606.1"/>
    </source>
</evidence>
<dbReference type="OMA" id="KVQCEGD"/>
<dbReference type="OrthoDB" id="6357437at2759"/>
<dbReference type="GeneID" id="111597218"/>
<evidence type="ECO:0000256" key="1">
    <source>
        <dbReference type="ARBA" id="ARBA00009403"/>
    </source>
</evidence>
<evidence type="ECO:0000259" key="3">
    <source>
        <dbReference type="SMART" id="SM00043"/>
    </source>
</evidence>
<accession>A0A6J2SU07</accession>
<dbReference type="CDD" id="cd00042">
    <property type="entry name" value="CY"/>
    <property type="match status" value="1"/>
</dbReference>
<dbReference type="InterPro" id="IPR018073">
    <property type="entry name" value="Prot_inh_cystat_CS"/>
</dbReference>
<dbReference type="AlphaFoldDB" id="A0A6J2SU07"/>
<comment type="similarity">
    <text evidence="1">Belongs to the cystatin family.</text>
</comment>
<dbReference type="PROSITE" id="PS00287">
    <property type="entry name" value="CYSTATIN"/>
    <property type="match status" value="1"/>
</dbReference>
<keyword evidence="2" id="KW-0732">Signal</keyword>
<dbReference type="SMART" id="SM00043">
    <property type="entry name" value="CY"/>
    <property type="match status" value="1"/>
</dbReference>
<dbReference type="InterPro" id="IPR000010">
    <property type="entry name" value="Cystatin_dom"/>
</dbReference>
<gene>
    <name evidence="5" type="primary">LOC111597218</name>
</gene>
<organism evidence="4 5">
    <name type="scientific">Drosophila hydei</name>
    <name type="common">Fruit fly</name>
    <dbReference type="NCBI Taxonomy" id="7224"/>
    <lineage>
        <taxon>Eukaryota</taxon>
        <taxon>Metazoa</taxon>
        <taxon>Ecdysozoa</taxon>
        <taxon>Arthropoda</taxon>
        <taxon>Hexapoda</taxon>
        <taxon>Insecta</taxon>
        <taxon>Pterygota</taxon>
        <taxon>Neoptera</taxon>
        <taxon>Endopterygota</taxon>
        <taxon>Diptera</taxon>
        <taxon>Brachycera</taxon>
        <taxon>Muscomorpha</taxon>
        <taxon>Ephydroidea</taxon>
        <taxon>Drosophilidae</taxon>
        <taxon>Drosophila</taxon>
    </lineage>
</organism>
<dbReference type="GO" id="GO:0004869">
    <property type="term" value="F:cysteine-type endopeptidase inhibitor activity"/>
    <property type="evidence" value="ECO:0007669"/>
    <property type="project" value="InterPro"/>
</dbReference>
<dbReference type="PANTHER" id="PTHR12319:SF2">
    <property type="entry name" value="CYSTATIN-LIKE PROTEIN-RELATED"/>
    <property type="match status" value="1"/>
</dbReference>
<name>A0A6J2SU07_DROHY</name>
<evidence type="ECO:0000256" key="2">
    <source>
        <dbReference type="SAM" id="SignalP"/>
    </source>
</evidence>
<dbReference type="InterPro" id="IPR046350">
    <property type="entry name" value="Cystatin_sf"/>
</dbReference>
<dbReference type="Proteomes" id="UP000504633">
    <property type="component" value="Unplaced"/>
</dbReference>
<dbReference type="SUPFAM" id="SSF54403">
    <property type="entry name" value="Cystatin/monellin"/>
    <property type="match status" value="1"/>
</dbReference>
<dbReference type="RefSeq" id="XP_030080606.1">
    <property type="nucleotide sequence ID" value="XM_030224746.1"/>
</dbReference>
<dbReference type="PANTHER" id="PTHR12319">
    <property type="entry name" value="CYSTATIN-RELATED"/>
    <property type="match status" value="1"/>
</dbReference>
<evidence type="ECO:0000313" key="4">
    <source>
        <dbReference type="Proteomes" id="UP000504633"/>
    </source>
</evidence>
<dbReference type="KEGG" id="dhe:111597218"/>
<feature type="chain" id="PRO_5026782752" evidence="2">
    <location>
        <begin position="21"/>
        <end position="123"/>
    </location>
</feature>
<feature type="domain" description="Cystatin" evidence="3">
    <location>
        <begin position="23"/>
        <end position="113"/>
    </location>
</feature>
<feature type="signal peptide" evidence="2">
    <location>
        <begin position="1"/>
        <end position="20"/>
    </location>
</feature>
<keyword evidence="4" id="KW-1185">Reference proteome</keyword>